<gene>
    <name evidence="8" type="ORF">SEPMUDRAFT_156363</name>
</gene>
<comment type="subcellular location">
    <subcellularLocation>
        <location evidence="1">Membrane</location>
        <topology evidence="1">Multi-pass membrane protein</topology>
    </subcellularLocation>
</comment>
<dbReference type="Gene3D" id="1.20.1250.20">
    <property type="entry name" value="MFS general substrate transporter like domains"/>
    <property type="match status" value="2"/>
</dbReference>
<feature type="transmembrane region" description="Helical" evidence="6">
    <location>
        <begin position="262"/>
        <end position="281"/>
    </location>
</feature>
<dbReference type="GO" id="GO:0022857">
    <property type="term" value="F:transmembrane transporter activity"/>
    <property type="evidence" value="ECO:0007669"/>
    <property type="project" value="InterPro"/>
</dbReference>
<dbReference type="InterPro" id="IPR020846">
    <property type="entry name" value="MFS_dom"/>
</dbReference>
<dbReference type="InterPro" id="IPR036259">
    <property type="entry name" value="MFS_trans_sf"/>
</dbReference>
<keyword evidence="4 6" id="KW-1133">Transmembrane helix</keyword>
<name>M3D3B4_SPHMS</name>
<feature type="transmembrane region" description="Helical" evidence="6">
    <location>
        <begin position="314"/>
        <end position="337"/>
    </location>
</feature>
<evidence type="ECO:0000256" key="6">
    <source>
        <dbReference type="SAM" id="Phobius"/>
    </source>
</evidence>
<protein>
    <submittedName>
        <fullName evidence="8">MFS general substrate transporter</fullName>
    </submittedName>
</protein>
<feature type="transmembrane region" description="Helical" evidence="6">
    <location>
        <begin position="155"/>
        <end position="177"/>
    </location>
</feature>
<dbReference type="AlphaFoldDB" id="M3D3B4"/>
<evidence type="ECO:0000256" key="2">
    <source>
        <dbReference type="ARBA" id="ARBA00022448"/>
    </source>
</evidence>
<dbReference type="Pfam" id="PF07690">
    <property type="entry name" value="MFS_1"/>
    <property type="match status" value="1"/>
</dbReference>
<dbReference type="HOGENOM" id="CLU_001265_0_1_1"/>
<dbReference type="RefSeq" id="XP_016760841.1">
    <property type="nucleotide sequence ID" value="XM_016907667.1"/>
</dbReference>
<feature type="transmembrane region" description="Helical" evidence="6">
    <location>
        <begin position="288"/>
        <end position="308"/>
    </location>
</feature>
<evidence type="ECO:0000256" key="4">
    <source>
        <dbReference type="ARBA" id="ARBA00022989"/>
    </source>
</evidence>
<dbReference type="EMBL" id="KB456264">
    <property type="protein sequence ID" value="EMF12720.1"/>
    <property type="molecule type" value="Genomic_DNA"/>
</dbReference>
<accession>M3D3B4</accession>
<feature type="domain" description="Major facilitator superfamily (MFS) profile" evidence="7">
    <location>
        <begin position="1"/>
        <end position="406"/>
    </location>
</feature>
<evidence type="ECO:0000313" key="9">
    <source>
        <dbReference type="Proteomes" id="UP000016931"/>
    </source>
</evidence>
<feature type="transmembrane region" description="Helical" evidence="6">
    <location>
        <begin position="88"/>
        <end position="112"/>
    </location>
</feature>
<proteinExistence type="predicted"/>
<dbReference type="Proteomes" id="UP000016931">
    <property type="component" value="Unassembled WGS sequence"/>
</dbReference>
<keyword evidence="5 6" id="KW-0472">Membrane</keyword>
<dbReference type="OMA" id="QIYPIQD"/>
<organism evidence="8 9">
    <name type="scientific">Sphaerulina musiva (strain SO2202)</name>
    <name type="common">Poplar stem canker fungus</name>
    <name type="synonym">Septoria musiva</name>
    <dbReference type="NCBI Taxonomy" id="692275"/>
    <lineage>
        <taxon>Eukaryota</taxon>
        <taxon>Fungi</taxon>
        <taxon>Dikarya</taxon>
        <taxon>Ascomycota</taxon>
        <taxon>Pezizomycotina</taxon>
        <taxon>Dothideomycetes</taxon>
        <taxon>Dothideomycetidae</taxon>
        <taxon>Mycosphaerellales</taxon>
        <taxon>Mycosphaerellaceae</taxon>
        <taxon>Sphaerulina</taxon>
    </lineage>
</organism>
<evidence type="ECO:0000259" key="7">
    <source>
        <dbReference type="PROSITE" id="PS50850"/>
    </source>
</evidence>
<dbReference type="eggNOG" id="KOG2533">
    <property type="taxonomic scope" value="Eukaryota"/>
</dbReference>
<feature type="transmembrane region" description="Helical" evidence="6">
    <location>
        <begin position="124"/>
        <end position="143"/>
    </location>
</feature>
<feature type="transmembrane region" description="Helical" evidence="6">
    <location>
        <begin position="382"/>
        <end position="402"/>
    </location>
</feature>
<dbReference type="PROSITE" id="PS50850">
    <property type="entry name" value="MFS"/>
    <property type="match status" value="1"/>
</dbReference>
<keyword evidence="3 6" id="KW-0812">Transmembrane</keyword>
<dbReference type="PANTHER" id="PTHR43791">
    <property type="entry name" value="PERMEASE-RELATED"/>
    <property type="match status" value="1"/>
</dbReference>
<dbReference type="PANTHER" id="PTHR43791:SF24">
    <property type="entry name" value="NICOTINIC ACID PLASMA MEMBRANE TRANSPORTER"/>
    <property type="match status" value="1"/>
</dbReference>
<evidence type="ECO:0000256" key="5">
    <source>
        <dbReference type="ARBA" id="ARBA00023136"/>
    </source>
</evidence>
<sequence>MIMVLISYLDRSNIGNARVFGFEEGLNLTGHQFNDISTVFYATYVVFEVPWVMAVKRYGANTVLGIALVLWSTVTLCTGFVQNYAQCIVVRLLLGAAEAGLFPALSFIISTIWDRGNQAKRVSLLYMSSAASGAVGGLFAYGIQSMGRQKGLDAWRWLFIVEGAISLFICTLVWFTLPKNAEEAWFLNASERAVMRARKARNSLYIGSDEFDWKYVKQACTDPFVYASAILLFCSSIPLFGFGTFLPTIIKGLGYEGLAPNYLSIPCYVLAAISLITWTTLSDRLNKRALFAFLAPIPCVIGYAIVVGTPSASLGFFAMFLCAAGIYPYNALIFTWVLNNLSPDWKRSVGAPLFASLANLSGVVSSQIYPSSDSPRYLKGNAISLAMEAIACGGVPLVWLLLKRREQAKERALREGKADNGYGEEDRGLKFRYAL</sequence>
<reference evidence="8 9" key="1">
    <citation type="journal article" date="2012" name="PLoS Pathog.">
        <title>Diverse lifestyles and strategies of plant pathogenesis encoded in the genomes of eighteen Dothideomycetes fungi.</title>
        <authorList>
            <person name="Ohm R.A."/>
            <person name="Feau N."/>
            <person name="Henrissat B."/>
            <person name="Schoch C.L."/>
            <person name="Horwitz B.A."/>
            <person name="Barry K.W."/>
            <person name="Condon B.J."/>
            <person name="Copeland A.C."/>
            <person name="Dhillon B."/>
            <person name="Glaser F."/>
            <person name="Hesse C.N."/>
            <person name="Kosti I."/>
            <person name="LaButti K."/>
            <person name="Lindquist E.A."/>
            <person name="Lucas S."/>
            <person name="Salamov A.A."/>
            <person name="Bradshaw R.E."/>
            <person name="Ciuffetti L."/>
            <person name="Hamelin R.C."/>
            <person name="Kema G.H.J."/>
            <person name="Lawrence C."/>
            <person name="Scott J.A."/>
            <person name="Spatafora J.W."/>
            <person name="Turgeon B.G."/>
            <person name="de Wit P.J.G.M."/>
            <person name="Zhong S."/>
            <person name="Goodwin S.B."/>
            <person name="Grigoriev I.V."/>
        </authorList>
    </citation>
    <scope>NUCLEOTIDE SEQUENCE [LARGE SCALE GENOMIC DNA]</scope>
    <source>
        <strain evidence="8 9">SO2202</strain>
    </source>
</reference>
<evidence type="ECO:0000256" key="1">
    <source>
        <dbReference type="ARBA" id="ARBA00004141"/>
    </source>
</evidence>
<dbReference type="OrthoDB" id="3645278at2759"/>
<dbReference type="InterPro" id="IPR011701">
    <property type="entry name" value="MFS"/>
</dbReference>
<keyword evidence="2" id="KW-0813">Transport</keyword>
<feature type="transmembrane region" description="Helical" evidence="6">
    <location>
        <begin position="349"/>
        <end position="370"/>
    </location>
</feature>
<dbReference type="SUPFAM" id="SSF103473">
    <property type="entry name" value="MFS general substrate transporter"/>
    <property type="match status" value="1"/>
</dbReference>
<dbReference type="FunFam" id="1.20.1250.20:FF:000013">
    <property type="entry name" value="MFS general substrate transporter"/>
    <property type="match status" value="1"/>
</dbReference>
<keyword evidence="9" id="KW-1185">Reference proteome</keyword>
<dbReference type="GeneID" id="27904804"/>
<dbReference type="FunFam" id="1.20.1250.20:FF:000018">
    <property type="entry name" value="MFS transporter permease"/>
    <property type="match status" value="1"/>
</dbReference>
<evidence type="ECO:0000313" key="8">
    <source>
        <dbReference type="EMBL" id="EMF12720.1"/>
    </source>
</evidence>
<dbReference type="GO" id="GO:0016020">
    <property type="term" value="C:membrane"/>
    <property type="evidence" value="ECO:0007669"/>
    <property type="project" value="UniProtKB-SubCell"/>
</dbReference>
<feature type="transmembrane region" description="Helical" evidence="6">
    <location>
        <begin position="62"/>
        <end position="82"/>
    </location>
</feature>
<evidence type="ECO:0000256" key="3">
    <source>
        <dbReference type="ARBA" id="ARBA00022692"/>
    </source>
</evidence>
<feature type="transmembrane region" description="Helical" evidence="6">
    <location>
        <begin position="36"/>
        <end position="55"/>
    </location>
</feature>
<feature type="transmembrane region" description="Helical" evidence="6">
    <location>
        <begin position="224"/>
        <end position="250"/>
    </location>
</feature>